<reference evidence="2" key="1">
    <citation type="submission" date="2014-09" db="EMBL/GenBank/DDBJ databases">
        <authorList>
            <person name="Magalhaes I.L.F."/>
            <person name="Oliveira U."/>
            <person name="Santos F.R."/>
            <person name="Vidigal T.H.D.A."/>
            <person name="Brescovit A.D."/>
            <person name="Santos A.J."/>
        </authorList>
    </citation>
    <scope>NUCLEOTIDE SEQUENCE</scope>
    <source>
        <tissue evidence="2">Shoot tissue taken approximately 20 cm above the soil surface</tissue>
    </source>
</reference>
<accession>A0A0A9AAQ3</accession>
<evidence type="ECO:0000256" key="1">
    <source>
        <dbReference type="SAM" id="MobiDB-lite"/>
    </source>
</evidence>
<organism evidence="2">
    <name type="scientific">Arundo donax</name>
    <name type="common">Giant reed</name>
    <name type="synonym">Donax arundinaceus</name>
    <dbReference type="NCBI Taxonomy" id="35708"/>
    <lineage>
        <taxon>Eukaryota</taxon>
        <taxon>Viridiplantae</taxon>
        <taxon>Streptophyta</taxon>
        <taxon>Embryophyta</taxon>
        <taxon>Tracheophyta</taxon>
        <taxon>Spermatophyta</taxon>
        <taxon>Magnoliopsida</taxon>
        <taxon>Liliopsida</taxon>
        <taxon>Poales</taxon>
        <taxon>Poaceae</taxon>
        <taxon>PACMAD clade</taxon>
        <taxon>Arundinoideae</taxon>
        <taxon>Arundineae</taxon>
        <taxon>Arundo</taxon>
    </lineage>
</organism>
<evidence type="ECO:0000313" key="2">
    <source>
        <dbReference type="EMBL" id="JAD48779.1"/>
    </source>
</evidence>
<feature type="compositionally biased region" description="Basic and acidic residues" evidence="1">
    <location>
        <begin position="48"/>
        <end position="70"/>
    </location>
</feature>
<protein>
    <submittedName>
        <fullName evidence="2">Uncharacterized protein</fullName>
    </submittedName>
</protein>
<dbReference type="AlphaFoldDB" id="A0A0A9AAQ3"/>
<dbReference type="EMBL" id="GBRH01249116">
    <property type="protein sequence ID" value="JAD48779.1"/>
    <property type="molecule type" value="Transcribed_RNA"/>
</dbReference>
<proteinExistence type="predicted"/>
<feature type="region of interest" description="Disordered" evidence="1">
    <location>
        <begin position="41"/>
        <end position="70"/>
    </location>
</feature>
<reference evidence="2" key="2">
    <citation type="journal article" date="2015" name="Data Brief">
        <title>Shoot transcriptome of the giant reed, Arundo donax.</title>
        <authorList>
            <person name="Barrero R.A."/>
            <person name="Guerrero F.D."/>
            <person name="Moolhuijzen P."/>
            <person name="Goolsby J.A."/>
            <person name="Tidwell J."/>
            <person name="Bellgard S.E."/>
            <person name="Bellgard M.I."/>
        </authorList>
    </citation>
    <scope>NUCLEOTIDE SEQUENCE</scope>
    <source>
        <tissue evidence="2">Shoot tissue taken approximately 20 cm above the soil surface</tissue>
    </source>
</reference>
<sequence length="70" mass="7579">MPRIQSDLARSDFGCRLPRCTSTAVLELACRGLGCCAIPELGRPPRRGQAEGEDARRLPSADRCRPPAPC</sequence>
<name>A0A0A9AAQ3_ARUDO</name>